<dbReference type="AlphaFoldDB" id="A0AA89BR61"/>
<feature type="domain" description="Impact N-terminal" evidence="2">
    <location>
        <begin position="85"/>
        <end position="183"/>
    </location>
</feature>
<dbReference type="Gene3D" id="3.30.230.30">
    <property type="entry name" value="Impact, N-terminal domain"/>
    <property type="match status" value="1"/>
</dbReference>
<dbReference type="PANTHER" id="PTHR16301:SF25">
    <property type="entry name" value="PROTEIN IMPACT"/>
    <property type="match status" value="1"/>
</dbReference>
<dbReference type="InterPro" id="IPR001498">
    <property type="entry name" value="Impact_N"/>
</dbReference>
<accession>A0AA89BR61</accession>
<dbReference type="Proteomes" id="UP001186944">
    <property type="component" value="Unassembled WGS sequence"/>
</dbReference>
<organism evidence="3 4">
    <name type="scientific">Pinctada imbricata</name>
    <name type="common">Atlantic pearl-oyster</name>
    <name type="synonym">Pinctada martensii</name>
    <dbReference type="NCBI Taxonomy" id="66713"/>
    <lineage>
        <taxon>Eukaryota</taxon>
        <taxon>Metazoa</taxon>
        <taxon>Spiralia</taxon>
        <taxon>Lophotrochozoa</taxon>
        <taxon>Mollusca</taxon>
        <taxon>Bivalvia</taxon>
        <taxon>Autobranchia</taxon>
        <taxon>Pteriomorphia</taxon>
        <taxon>Pterioida</taxon>
        <taxon>Pterioidea</taxon>
        <taxon>Pteriidae</taxon>
        <taxon>Pinctada</taxon>
    </lineage>
</organism>
<sequence>MISPQSPPEMAEEHQKLRLISSKYRENGIRTRFSGNKLVFDDGTVHRDKVITPRAEDLLLTDERETERLQKISLKSTKSTVVEGNKFKGNCRKVQSINDVRDTYKKVVKDKEYARANHNVLVYRLGDQEGYCDDGEFSSGKRIPKQLRDRKIDNIALVISRWYSGQQLGPRRFEIMTGIADQVVENL</sequence>
<protein>
    <recommendedName>
        <fullName evidence="2">Impact N-terminal domain-containing protein</fullName>
    </recommendedName>
</protein>
<proteinExistence type="inferred from homology"/>
<dbReference type="GO" id="GO:0006446">
    <property type="term" value="P:regulation of translational initiation"/>
    <property type="evidence" value="ECO:0007669"/>
    <property type="project" value="TreeGrafter"/>
</dbReference>
<evidence type="ECO:0000256" key="1">
    <source>
        <dbReference type="ARBA" id="ARBA00007665"/>
    </source>
</evidence>
<keyword evidence="4" id="KW-1185">Reference proteome</keyword>
<dbReference type="PANTHER" id="PTHR16301">
    <property type="entry name" value="IMPACT-RELATED"/>
    <property type="match status" value="1"/>
</dbReference>
<comment type="caution">
    <text evidence="3">The sequence shown here is derived from an EMBL/GenBank/DDBJ whole genome shotgun (WGS) entry which is preliminary data.</text>
</comment>
<gene>
    <name evidence="3" type="ORF">FSP39_014304</name>
</gene>
<dbReference type="SUPFAM" id="SSF54211">
    <property type="entry name" value="Ribosomal protein S5 domain 2-like"/>
    <property type="match status" value="1"/>
</dbReference>
<dbReference type="InterPro" id="IPR020568">
    <property type="entry name" value="Ribosomal_Su5_D2-typ_SF"/>
</dbReference>
<evidence type="ECO:0000313" key="3">
    <source>
        <dbReference type="EMBL" id="KAK3084489.1"/>
    </source>
</evidence>
<reference evidence="3" key="1">
    <citation type="submission" date="2019-08" db="EMBL/GenBank/DDBJ databases">
        <title>The improved chromosome-level genome for the pearl oyster Pinctada fucata martensii using PacBio sequencing and Hi-C.</title>
        <authorList>
            <person name="Zheng Z."/>
        </authorList>
    </citation>
    <scope>NUCLEOTIDE SEQUENCE</scope>
    <source>
        <strain evidence="3">ZZ-2019</strain>
        <tissue evidence="3">Adductor muscle</tissue>
    </source>
</reference>
<dbReference type="InterPro" id="IPR036956">
    <property type="entry name" value="Impact_N_sf"/>
</dbReference>
<dbReference type="GO" id="GO:0140469">
    <property type="term" value="P:GCN2-mediated signaling"/>
    <property type="evidence" value="ECO:0007669"/>
    <property type="project" value="TreeGrafter"/>
</dbReference>
<evidence type="ECO:0000259" key="2">
    <source>
        <dbReference type="Pfam" id="PF01205"/>
    </source>
</evidence>
<dbReference type="InterPro" id="IPR023582">
    <property type="entry name" value="Impact"/>
</dbReference>
<evidence type="ECO:0000313" key="4">
    <source>
        <dbReference type="Proteomes" id="UP001186944"/>
    </source>
</evidence>
<name>A0AA89BR61_PINIB</name>
<dbReference type="GO" id="GO:0005737">
    <property type="term" value="C:cytoplasm"/>
    <property type="evidence" value="ECO:0007669"/>
    <property type="project" value="TreeGrafter"/>
</dbReference>
<comment type="similarity">
    <text evidence="1">Belongs to the IMPACT family.</text>
</comment>
<dbReference type="EMBL" id="VSWD01000013">
    <property type="protein sequence ID" value="KAK3084489.1"/>
    <property type="molecule type" value="Genomic_DNA"/>
</dbReference>
<dbReference type="Pfam" id="PF01205">
    <property type="entry name" value="Impact_N"/>
    <property type="match status" value="1"/>
</dbReference>